<gene>
    <name evidence="2" type="ORF">C2G38_2290172</name>
</gene>
<dbReference type="GO" id="GO:0030246">
    <property type="term" value="F:carbohydrate binding"/>
    <property type="evidence" value="ECO:0007669"/>
    <property type="project" value="UniProtKB-KW"/>
</dbReference>
<reference evidence="2 3" key="1">
    <citation type="submission" date="2018-06" db="EMBL/GenBank/DDBJ databases">
        <title>Comparative genomics reveals the genomic features of Rhizophagus irregularis, R. cerebriforme, R. diaphanum and Gigaspora rosea, and their symbiotic lifestyle signature.</title>
        <authorList>
            <person name="Morin E."/>
            <person name="San Clemente H."/>
            <person name="Chen E.C.H."/>
            <person name="De La Providencia I."/>
            <person name="Hainaut M."/>
            <person name="Kuo A."/>
            <person name="Kohler A."/>
            <person name="Murat C."/>
            <person name="Tang N."/>
            <person name="Roy S."/>
            <person name="Loubradou J."/>
            <person name="Henrissat B."/>
            <person name="Grigoriev I.V."/>
            <person name="Corradi N."/>
            <person name="Roux C."/>
            <person name="Martin F.M."/>
        </authorList>
    </citation>
    <scope>NUCLEOTIDE SEQUENCE [LARGE SCALE GENOMIC DNA]</scope>
    <source>
        <strain evidence="2 3">DAOM 194757</strain>
    </source>
</reference>
<dbReference type="PANTHER" id="PTHR12864">
    <property type="entry name" value="RAN BINDING PROTEIN 9-RELATED"/>
    <property type="match status" value="1"/>
</dbReference>
<keyword evidence="2" id="KW-0430">Lectin</keyword>
<protein>
    <submittedName>
        <fullName evidence="2">Concanavalin A-like lectin/glucanase domain-containing protein</fullName>
    </submittedName>
</protein>
<name>A0A397WB50_9GLOM</name>
<accession>A0A397WB50</accession>
<dbReference type="InterPro" id="IPR043136">
    <property type="entry name" value="B30.2/SPRY_sf"/>
</dbReference>
<dbReference type="PROSITE" id="PS50188">
    <property type="entry name" value="B302_SPRY"/>
    <property type="match status" value="1"/>
</dbReference>
<dbReference type="EMBL" id="QKWP01000026">
    <property type="protein sequence ID" value="RIB29913.1"/>
    <property type="molecule type" value="Genomic_DNA"/>
</dbReference>
<evidence type="ECO:0000313" key="2">
    <source>
        <dbReference type="EMBL" id="RIB29913.1"/>
    </source>
</evidence>
<proteinExistence type="predicted"/>
<feature type="domain" description="B30.2/SPRY" evidence="1">
    <location>
        <begin position="1"/>
        <end position="156"/>
    </location>
</feature>
<dbReference type="SUPFAM" id="SSF49899">
    <property type="entry name" value="Concanavalin A-like lectins/glucanases"/>
    <property type="match status" value="1"/>
</dbReference>
<dbReference type="Gene3D" id="2.60.120.920">
    <property type="match status" value="1"/>
</dbReference>
<comment type="caution">
    <text evidence="2">The sequence shown here is derived from an EMBL/GenBank/DDBJ whole genome shotgun (WGS) entry which is preliminary data.</text>
</comment>
<dbReference type="InterPro" id="IPR050618">
    <property type="entry name" value="Ubq-SigPath_Reg"/>
</dbReference>
<dbReference type="SMART" id="SM00449">
    <property type="entry name" value="SPRY"/>
    <property type="match status" value="1"/>
</dbReference>
<dbReference type="Pfam" id="PF00622">
    <property type="entry name" value="SPRY"/>
    <property type="match status" value="1"/>
</dbReference>
<dbReference type="OrthoDB" id="25503at2759"/>
<dbReference type="AlphaFoldDB" id="A0A397WB50"/>
<keyword evidence="3" id="KW-1185">Reference proteome</keyword>
<organism evidence="2 3">
    <name type="scientific">Gigaspora rosea</name>
    <dbReference type="NCBI Taxonomy" id="44941"/>
    <lineage>
        <taxon>Eukaryota</taxon>
        <taxon>Fungi</taxon>
        <taxon>Fungi incertae sedis</taxon>
        <taxon>Mucoromycota</taxon>
        <taxon>Glomeromycotina</taxon>
        <taxon>Glomeromycetes</taxon>
        <taxon>Diversisporales</taxon>
        <taxon>Gigasporaceae</taxon>
        <taxon>Gigaspora</taxon>
    </lineage>
</organism>
<dbReference type="InterPro" id="IPR013320">
    <property type="entry name" value="ConA-like_dom_sf"/>
</dbReference>
<evidence type="ECO:0000259" key="1">
    <source>
        <dbReference type="PROSITE" id="PS50188"/>
    </source>
</evidence>
<dbReference type="Proteomes" id="UP000266673">
    <property type="component" value="Unassembled WGS sequence"/>
</dbReference>
<dbReference type="InterPro" id="IPR003877">
    <property type="entry name" value="SPRY_dom"/>
</dbReference>
<dbReference type="InterPro" id="IPR001870">
    <property type="entry name" value="B30.2/SPRY"/>
</dbReference>
<feature type="non-terminal residue" evidence="2">
    <location>
        <position position="1"/>
    </location>
</feature>
<evidence type="ECO:0000313" key="3">
    <source>
        <dbReference type="Proteomes" id="UP000266673"/>
    </source>
</evidence>
<sequence>SVDSNGLRVNYEGSGELGEVGAIRANHPIPPQCKLFYFEVDIIDEGKHKTIGIGFCEKDVDLNSVHGCEDGYWGYHGGDDTYFRCSGRSNTYEPLFSTGDTIGCWLNFKNSTVFYTKNGISLGSVSFHNLKGTLHPCLGVRSQGASMEVNFGSRKFKFASNTE</sequence>